<gene>
    <name evidence="1" type="ordered locus">Dtox_3889</name>
</gene>
<proteinExistence type="predicted"/>
<dbReference type="eggNOG" id="ENOG5033YBQ">
    <property type="taxonomic scope" value="Bacteria"/>
</dbReference>
<protein>
    <submittedName>
        <fullName evidence="1">Uncharacterized protein</fullName>
    </submittedName>
</protein>
<name>C8VXV4_DESAS</name>
<accession>C8VXV4</accession>
<dbReference type="AlphaFoldDB" id="C8VXV4"/>
<evidence type="ECO:0000313" key="2">
    <source>
        <dbReference type="Proteomes" id="UP000002217"/>
    </source>
</evidence>
<evidence type="ECO:0000313" key="1">
    <source>
        <dbReference type="EMBL" id="ACV64583.1"/>
    </source>
</evidence>
<dbReference type="Proteomes" id="UP000002217">
    <property type="component" value="Chromosome"/>
</dbReference>
<sequence>MTITNPIHESITVKPEVTTLVNQIIKNGYYKKESNTERFTMLKSLAENICRIYNVSPVKIITQNVPLGAYACYVPSANTIKLGNTSIVSFLHELRHHLQFTGDKQKRGLNKEQDAHAWSLRVFSIAVPKMFEKDVKEDKIAALAWDDDNQKVVNRIGYSQII</sequence>
<keyword evidence="2" id="KW-1185">Reference proteome</keyword>
<reference evidence="1 2" key="1">
    <citation type="journal article" date="2009" name="Stand. Genomic Sci.">
        <title>Complete genome sequence of Desulfotomaculum acetoxidans type strain (5575).</title>
        <authorList>
            <person name="Spring S."/>
            <person name="Lapidus A."/>
            <person name="Schroder M."/>
            <person name="Gleim D."/>
            <person name="Sims D."/>
            <person name="Meincke L."/>
            <person name="Glavina Del Rio T."/>
            <person name="Tice H."/>
            <person name="Copeland A."/>
            <person name="Cheng J.F."/>
            <person name="Lucas S."/>
            <person name="Chen F."/>
            <person name="Nolan M."/>
            <person name="Bruce D."/>
            <person name="Goodwin L."/>
            <person name="Pitluck S."/>
            <person name="Ivanova N."/>
            <person name="Mavromatis K."/>
            <person name="Mikhailova N."/>
            <person name="Pati A."/>
            <person name="Chen A."/>
            <person name="Palaniappan K."/>
            <person name="Land M."/>
            <person name="Hauser L."/>
            <person name="Chang Y.J."/>
            <person name="Jeffries C.D."/>
            <person name="Chain P."/>
            <person name="Saunders E."/>
            <person name="Brettin T."/>
            <person name="Detter J.C."/>
            <person name="Goker M."/>
            <person name="Bristow J."/>
            <person name="Eisen J.A."/>
            <person name="Markowitz V."/>
            <person name="Hugenholtz P."/>
            <person name="Kyrpides N.C."/>
            <person name="Klenk H.P."/>
            <person name="Han C."/>
        </authorList>
    </citation>
    <scope>NUCLEOTIDE SEQUENCE [LARGE SCALE GENOMIC DNA]</scope>
    <source>
        <strain evidence="2">ATCC 49208 / DSM 771 / VKM B-1644</strain>
    </source>
</reference>
<dbReference type="KEGG" id="dae:Dtox_3889"/>
<organism evidence="1 2">
    <name type="scientific">Desulfofarcimen acetoxidans (strain ATCC 49208 / DSM 771 / KCTC 5769 / VKM B-1644 / 5575)</name>
    <name type="common">Desulfotomaculum acetoxidans</name>
    <dbReference type="NCBI Taxonomy" id="485916"/>
    <lineage>
        <taxon>Bacteria</taxon>
        <taxon>Bacillati</taxon>
        <taxon>Bacillota</taxon>
        <taxon>Clostridia</taxon>
        <taxon>Eubacteriales</taxon>
        <taxon>Peptococcaceae</taxon>
        <taxon>Desulfofarcimen</taxon>
    </lineage>
</organism>
<dbReference type="HOGENOM" id="CLU_1642136_0_0_9"/>
<dbReference type="RefSeq" id="WP_015759261.1">
    <property type="nucleotide sequence ID" value="NC_013216.1"/>
</dbReference>
<dbReference type="EMBL" id="CP001720">
    <property type="protein sequence ID" value="ACV64583.1"/>
    <property type="molecule type" value="Genomic_DNA"/>
</dbReference>